<dbReference type="RefSeq" id="XP_027612280.1">
    <property type="nucleotide sequence ID" value="XM_027756479.1"/>
</dbReference>
<organism evidence="2 3">
    <name type="scientific">Sparassis crispa</name>
    <dbReference type="NCBI Taxonomy" id="139825"/>
    <lineage>
        <taxon>Eukaryota</taxon>
        <taxon>Fungi</taxon>
        <taxon>Dikarya</taxon>
        <taxon>Basidiomycota</taxon>
        <taxon>Agaricomycotina</taxon>
        <taxon>Agaricomycetes</taxon>
        <taxon>Polyporales</taxon>
        <taxon>Sparassidaceae</taxon>
        <taxon>Sparassis</taxon>
    </lineage>
</organism>
<accession>A0A401GGQ5</accession>
<protein>
    <submittedName>
        <fullName evidence="2">Uncharacterized protein</fullName>
    </submittedName>
</protein>
<dbReference type="STRING" id="139825.A0A401GGQ5"/>
<reference evidence="2 3" key="1">
    <citation type="journal article" date="2018" name="Sci. Rep.">
        <title>Genome sequence of the cauliflower mushroom Sparassis crispa (Hanabiratake) and its association with beneficial usage.</title>
        <authorList>
            <person name="Kiyama R."/>
            <person name="Furutani Y."/>
            <person name="Kawaguchi K."/>
            <person name="Nakanishi T."/>
        </authorList>
    </citation>
    <scope>NUCLEOTIDE SEQUENCE [LARGE SCALE GENOMIC DNA]</scope>
</reference>
<feature type="region of interest" description="Disordered" evidence="1">
    <location>
        <begin position="93"/>
        <end position="383"/>
    </location>
</feature>
<feature type="compositionally biased region" description="Basic and acidic residues" evidence="1">
    <location>
        <begin position="336"/>
        <end position="345"/>
    </location>
</feature>
<dbReference type="InParanoid" id="A0A401GGQ5"/>
<feature type="compositionally biased region" description="Low complexity" evidence="1">
    <location>
        <begin position="268"/>
        <end position="284"/>
    </location>
</feature>
<proteinExistence type="predicted"/>
<dbReference type="AlphaFoldDB" id="A0A401GGQ5"/>
<keyword evidence="3" id="KW-1185">Reference proteome</keyword>
<evidence type="ECO:0000313" key="2">
    <source>
        <dbReference type="EMBL" id="GBE81367.1"/>
    </source>
</evidence>
<feature type="region of interest" description="Disordered" evidence="1">
    <location>
        <begin position="1"/>
        <end position="81"/>
    </location>
</feature>
<dbReference type="EMBL" id="BFAD01000003">
    <property type="protein sequence ID" value="GBE81367.1"/>
    <property type="molecule type" value="Genomic_DNA"/>
</dbReference>
<feature type="compositionally biased region" description="Acidic residues" evidence="1">
    <location>
        <begin position="364"/>
        <end position="374"/>
    </location>
</feature>
<feature type="compositionally biased region" description="Basic residues" evidence="1">
    <location>
        <begin position="162"/>
        <end position="178"/>
    </location>
</feature>
<comment type="caution">
    <text evidence="2">The sequence shown here is derived from an EMBL/GenBank/DDBJ whole genome shotgun (WGS) entry which is preliminary data.</text>
</comment>
<feature type="compositionally biased region" description="Basic residues" evidence="1">
    <location>
        <begin position="117"/>
        <end position="126"/>
    </location>
</feature>
<sequence length="383" mass="40756">MATSLVRRKPSTTYRSPSVQDLPIHQAIHTSGPSEQKSMPPPPLYSHSIINPQPVQVRPPRTLTSPKRFRKGPPLPLYHPLGHLALSLPELDPAAFGLPSSLTIDDGELANDAGRRASSRTRRPAPKVRDREGGGDDNDSVTSQANALQNVAAEQAVPRERSPRKRRGGGGSGGKRKRKEVDDGDGVYPPPAKRTRNPRGTGNATPSVTSPLVNGAVVAADAEGSSAGVSPPMEGAETEEGQAEAPPVRNTRSRRPRAAANRRRHSSASETTTTSVSVSIAANARVTRSGKAENRTPSQEAALEANNGLQKKEEEDEQQAAAAAPPTKTTYAASTSEEKDQDVKMKVPLVETVEASKATQIGEEREEGELSDDLDGNRCVART</sequence>
<gene>
    <name evidence="2" type="ORF">SCP_0310940</name>
</gene>
<feature type="compositionally biased region" description="Polar residues" evidence="1">
    <location>
        <begin position="28"/>
        <end position="37"/>
    </location>
</feature>
<feature type="compositionally biased region" description="Polar residues" evidence="1">
    <location>
        <begin position="140"/>
        <end position="149"/>
    </location>
</feature>
<evidence type="ECO:0000313" key="3">
    <source>
        <dbReference type="Proteomes" id="UP000287166"/>
    </source>
</evidence>
<name>A0A401GGQ5_9APHY</name>
<dbReference type="GeneID" id="38778284"/>
<dbReference type="Proteomes" id="UP000287166">
    <property type="component" value="Unassembled WGS sequence"/>
</dbReference>
<feature type="compositionally biased region" description="Basic residues" evidence="1">
    <location>
        <begin position="1"/>
        <end position="10"/>
    </location>
</feature>
<evidence type="ECO:0000256" key="1">
    <source>
        <dbReference type="SAM" id="MobiDB-lite"/>
    </source>
</evidence>
<feature type="compositionally biased region" description="Low complexity" evidence="1">
    <location>
        <begin position="319"/>
        <end position="333"/>
    </location>
</feature>
<feature type="compositionally biased region" description="Basic residues" evidence="1">
    <location>
        <begin position="251"/>
        <end position="266"/>
    </location>
</feature>
<dbReference type="OrthoDB" id="2804054at2759"/>
<feature type="compositionally biased region" description="Polar residues" evidence="1">
    <location>
        <begin position="198"/>
        <end position="212"/>
    </location>
</feature>